<reference evidence="5 6" key="1">
    <citation type="submission" date="2018-03" db="EMBL/GenBank/DDBJ databases">
        <title>Genomic Encyclopedia of Archaeal and Bacterial Type Strains, Phase II (KMG-II): from individual species to whole genera.</title>
        <authorList>
            <person name="Goeker M."/>
        </authorList>
    </citation>
    <scope>NUCLEOTIDE SEQUENCE [LARGE SCALE GENOMIC DNA]</scope>
    <source>
        <strain evidence="5 6">DSM 45416</strain>
    </source>
</reference>
<feature type="domain" description="Response regulatory" evidence="4">
    <location>
        <begin position="5"/>
        <end position="119"/>
    </location>
</feature>
<dbReference type="PROSITE" id="PS50110">
    <property type="entry name" value="RESPONSE_REGULATORY"/>
    <property type="match status" value="1"/>
</dbReference>
<dbReference type="EMBL" id="PVTG01000007">
    <property type="protein sequence ID" value="PRY48989.1"/>
    <property type="molecule type" value="Genomic_DNA"/>
</dbReference>
<proteinExistence type="predicted"/>
<evidence type="ECO:0000313" key="6">
    <source>
        <dbReference type="Proteomes" id="UP000239210"/>
    </source>
</evidence>
<sequence>MSEVRVLVVDDHDSFRQAMASVVEATDGFVLVGSLASGEAALEAVTRLRPGLVLMDVHLSGMDGIEATRRIRSAAGAPVVVLVSSYDVGELDLRGCGASAYVPKNALGPDRLAESWALASA</sequence>
<evidence type="ECO:0000313" key="5">
    <source>
        <dbReference type="EMBL" id="PRY48989.1"/>
    </source>
</evidence>
<dbReference type="InterPro" id="IPR011006">
    <property type="entry name" value="CheY-like_superfamily"/>
</dbReference>
<dbReference type="OrthoDB" id="7352332at2"/>
<dbReference type="PANTHER" id="PTHR44591:SF14">
    <property type="entry name" value="PROTEIN PILG"/>
    <property type="match status" value="1"/>
</dbReference>
<comment type="caution">
    <text evidence="5">The sequence shown here is derived from an EMBL/GenBank/DDBJ whole genome shotgun (WGS) entry which is preliminary data.</text>
</comment>
<dbReference type="GO" id="GO:0000160">
    <property type="term" value="P:phosphorelay signal transduction system"/>
    <property type="evidence" value="ECO:0007669"/>
    <property type="project" value="UniProtKB-KW"/>
</dbReference>
<dbReference type="InterPro" id="IPR001789">
    <property type="entry name" value="Sig_transdc_resp-reg_receiver"/>
</dbReference>
<accession>A0A2T0TTJ7</accession>
<dbReference type="SUPFAM" id="SSF52172">
    <property type="entry name" value="CheY-like"/>
    <property type="match status" value="1"/>
</dbReference>
<evidence type="ECO:0000256" key="1">
    <source>
        <dbReference type="ARBA" id="ARBA00022553"/>
    </source>
</evidence>
<name>A0A2T0TTJ7_9ACTN</name>
<keyword evidence="2" id="KW-0902">Two-component regulatory system</keyword>
<dbReference type="PANTHER" id="PTHR44591">
    <property type="entry name" value="STRESS RESPONSE REGULATOR PROTEIN 1"/>
    <property type="match status" value="1"/>
</dbReference>
<keyword evidence="1 3" id="KW-0597">Phosphoprotein</keyword>
<gene>
    <name evidence="5" type="ORF">LY71_10771</name>
</gene>
<dbReference type="Proteomes" id="UP000239210">
    <property type="component" value="Unassembled WGS sequence"/>
</dbReference>
<dbReference type="AlphaFoldDB" id="A0A2T0TTJ7"/>
<dbReference type="CDD" id="cd17535">
    <property type="entry name" value="REC_NarL-like"/>
    <property type="match status" value="1"/>
</dbReference>
<feature type="modified residue" description="4-aspartylphosphate" evidence="3">
    <location>
        <position position="56"/>
    </location>
</feature>
<dbReference type="SMART" id="SM00448">
    <property type="entry name" value="REC"/>
    <property type="match status" value="1"/>
</dbReference>
<dbReference type="Gene3D" id="3.40.50.2300">
    <property type="match status" value="1"/>
</dbReference>
<dbReference type="Pfam" id="PF00072">
    <property type="entry name" value="Response_reg"/>
    <property type="match status" value="1"/>
</dbReference>
<keyword evidence="6" id="KW-1185">Reference proteome</keyword>
<dbReference type="InterPro" id="IPR050595">
    <property type="entry name" value="Bact_response_regulator"/>
</dbReference>
<protein>
    <submittedName>
        <fullName evidence="5">Response regulator receiver domain-containing protein</fullName>
    </submittedName>
</protein>
<dbReference type="RefSeq" id="WP_106277357.1">
    <property type="nucleotide sequence ID" value="NZ_PVTG01000007.1"/>
</dbReference>
<evidence type="ECO:0000259" key="4">
    <source>
        <dbReference type="PROSITE" id="PS50110"/>
    </source>
</evidence>
<dbReference type="InterPro" id="IPR058245">
    <property type="entry name" value="NreC/VraR/RcsB-like_REC"/>
</dbReference>
<organism evidence="5 6">
    <name type="scientific">Geodermatophilus tzadiensis</name>
    <dbReference type="NCBI Taxonomy" id="1137988"/>
    <lineage>
        <taxon>Bacteria</taxon>
        <taxon>Bacillati</taxon>
        <taxon>Actinomycetota</taxon>
        <taxon>Actinomycetes</taxon>
        <taxon>Geodermatophilales</taxon>
        <taxon>Geodermatophilaceae</taxon>
        <taxon>Geodermatophilus</taxon>
    </lineage>
</organism>
<evidence type="ECO:0000256" key="2">
    <source>
        <dbReference type="ARBA" id="ARBA00023012"/>
    </source>
</evidence>
<evidence type="ECO:0000256" key="3">
    <source>
        <dbReference type="PROSITE-ProRule" id="PRU00169"/>
    </source>
</evidence>